<dbReference type="Proteomes" id="UP001060215">
    <property type="component" value="Chromosome 11"/>
</dbReference>
<name>A0ACC0F4C9_9ERIC</name>
<dbReference type="EMBL" id="CM045768">
    <property type="protein sequence ID" value="KAI7983182.1"/>
    <property type="molecule type" value="Genomic_DNA"/>
</dbReference>
<evidence type="ECO:0000313" key="1">
    <source>
        <dbReference type="EMBL" id="KAI7983182.1"/>
    </source>
</evidence>
<comment type="caution">
    <text evidence="1">The sequence shown here is derived from an EMBL/GenBank/DDBJ whole genome shotgun (WGS) entry which is preliminary data.</text>
</comment>
<proteinExistence type="predicted"/>
<organism evidence="1 2">
    <name type="scientific">Camellia lanceoleosa</name>
    <dbReference type="NCBI Taxonomy" id="1840588"/>
    <lineage>
        <taxon>Eukaryota</taxon>
        <taxon>Viridiplantae</taxon>
        <taxon>Streptophyta</taxon>
        <taxon>Embryophyta</taxon>
        <taxon>Tracheophyta</taxon>
        <taxon>Spermatophyta</taxon>
        <taxon>Magnoliopsida</taxon>
        <taxon>eudicotyledons</taxon>
        <taxon>Gunneridae</taxon>
        <taxon>Pentapetalae</taxon>
        <taxon>asterids</taxon>
        <taxon>Ericales</taxon>
        <taxon>Theaceae</taxon>
        <taxon>Camellia</taxon>
    </lineage>
</organism>
<accession>A0ACC0F4C9</accession>
<protein>
    <submittedName>
        <fullName evidence="1">Uncharacterized protein</fullName>
    </submittedName>
</protein>
<reference evidence="1 2" key="1">
    <citation type="journal article" date="2022" name="Plant J.">
        <title>Chromosome-level genome of Camellia lanceoleosa provides a valuable resource for understanding genome evolution and self-incompatibility.</title>
        <authorList>
            <person name="Gong W."/>
            <person name="Xiao S."/>
            <person name="Wang L."/>
            <person name="Liao Z."/>
            <person name="Chang Y."/>
            <person name="Mo W."/>
            <person name="Hu G."/>
            <person name="Li W."/>
            <person name="Zhao G."/>
            <person name="Zhu H."/>
            <person name="Hu X."/>
            <person name="Ji K."/>
            <person name="Xiang X."/>
            <person name="Song Q."/>
            <person name="Yuan D."/>
            <person name="Jin S."/>
            <person name="Zhang L."/>
        </authorList>
    </citation>
    <scope>NUCLEOTIDE SEQUENCE [LARGE SCALE GENOMIC DNA]</scope>
    <source>
        <strain evidence="1">SQ_2022a</strain>
    </source>
</reference>
<keyword evidence="2" id="KW-1185">Reference proteome</keyword>
<sequence>MDFLVNEIGFKPITVARTPKPLGNNLEKRIIPRRSVIRVLLLNGLIKKEKGLSAILSMSEERFLDAFVTKYQDQVRVWAKGFS</sequence>
<gene>
    <name evidence="1" type="ORF">LOK49_LG15G00292</name>
</gene>
<evidence type="ECO:0000313" key="2">
    <source>
        <dbReference type="Proteomes" id="UP001060215"/>
    </source>
</evidence>